<accession>I0IAK5</accession>
<keyword evidence="2" id="KW-0238">DNA-binding</keyword>
<dbReference type="HOGENOM" id="CLU_1244380_0_0_0"/>
<feature type="domain" description="HTH luxR-type" evidence="4">
    <location>
        <begin position="127"/>
        <end position="192"/>
    </location>
</feature>
<dbReference type="SUPFAM" id="SSF55785">
    <property type="entry name" value="PYP-like sensor domain (PAS domain)"/>
    <property type="match status" value="1"/>
</dbReference>
<keyword evidence="3" id="KW-0804">Transcription</keyword>
<name>I0IAK5_PHYMF</name>
<dbReference type="STRING" id="1142394.PSMK_01340"/>
<dbReference type="SMART" id="SM00421">
    <property type="entry name" value="HTH_LUXR"/>
    <property type="match status" value="1"/>
</dbReference>
<dbReference type="CDD" id="cd06170">
    <property type="entry name" value="LuxR_C_like"/>
    <property type="match status" value="1"/>
</dbReference>
<evidence type="ECO:0000256" key="2">
    <source>
        <dbReference type="ARBA" id="ARBA00023125"/>
    </source>
</evidence>
<dbReference type="Gene3D" id="1.10.10.10">
    <property type="entry name" value="Winged helix-like DNA-binding domain superfamily/Winged helix DNA-binding domain"/>
    <property type="match status" value="1"/>
</dbReference>
<organism evidence="5 6">
    <name type="scientific">Phycisphaera mikurensis (strain NBRC 102666 / KCTC 22515 / FYK2301M01)</name>
    <dbReference type="NCBI Taxonomy" id="1142394"/>
    <lineage>
        <taxon>Bacteria</taxon>
        <taxon>Pseudomonadati</taxon>
        <taxon>Planctomycetota</taxon>
        <taxon>Phycisphaerae</taxon>
        <taxon>Phycisphaerales</taxon>
        <taxon>Phycisphaeraceae</taxon>
        <taxon>Phycisphaera</taxon>
    </lineage>
</organism>
<dbReference type="Pfam" id="PF00196">
    <property type="entry name" value="GerE"/>
    <property type="match status" value="1"/>
</dbReference>
<dbReference type="InterPro" id="IPR035965">
    <property type="entry name" value="PAS-like_dom_sf"/>
</dbReference>
<dbReference type="PROSITE" id="PS50043">
    <property type="entry name" value="HTH_LUXR_2"/>
    <property type="match status" value="1"/>
</dbReference>
<gene>
    <name evidence="5" type="ordered locus">PSMK_01340</name>
</gene>
<proteinExistence type="predicted"/>
<dbReference type="SUPFAM" id="SSF46894">
    <property type="entry name" value="C-terminal effector domain of the bipartite response regulators"/>
    <property type="match status" value="1"/>
</dbReference>
<reference evidence="5 6" key="1">
    <citation type="submission" date="2012-02" db="EMBL/GenBank/DDBJ databases">
        <title>Complete genome sequence of Phycisphaera mikurensis NBRC 102666.</title>
        <authorList>
            <person name="Ankai A."/>
            <person name="Hosoyama A."/>
            <person name="Terui Y."/>
            <person name="Sekine M."/>
            <person name="Fukai R."/>
            <person name="Kato Y."/>
            <person name="Nakamura S."/>
            <person name="Yamada-Narita S."/>
            <person name="Kawakoshi A."/>
            <person name="Fukunaga Y."/>
            <person name="Yamazaki S."/>
            <person name="Fujita N."/>
        </authorList>
    </citation>
    <scope>NUCLEOTIDE SEQUENCE [LARGE SCALE GENOMIC DNA]</scope>
    <source>
        <strain evidence="6">NBRC 102666 / KCTC 22515 / FYK2301M01</strain>
    </source>
</reference>
<evidence type="ECO:0000259" key="4">
    <source>
        <dbReference type="PROSITE" id="PS50043"/>
    </source>
</evidence>
<keyword evidence="1" id="KW-0805">Transcription regulation</keyword>
<dbReference type="Proteomes" id="UP000007881">
    <property type="component" value="Chromosome"/>
</dbReference>
<dbReference type="InterPro" id="IPR016032">
    <property type="entry name" value="Sig_transdc_resp-reg_C-effctor"/>
</dbReference>
<evidence type="ECO:0000256" key="1">
    <source>
        <dbReference type="ARBA" id="ARBA00023015"/>
    </source>
</evidence>
<protein>
    <submittedName>
        <fullName evidence="5">Putative LuxR family transcriptional regulator</fullName>
    </submittedName>
</protein>
<evidence type="ECO:0000313" key="6">
    <source>
        <dbReference type="Proteomes" id="UP000007881"/>
    </source>
</evidence>
<dbReference type="InterPro" id="IPR000792">
    <property type="entry name" value="Tscrpt_reg_LuxR_C"/>
</dbReference>
<dbReference type="KEGG" id="phm:PSMK_01340"/>
<dbReference type="Gene3D" id="3.30.450.20">
    <property type="entry name" value="PAS domain"/>
    <property type="match status" value="1"/>
</dbReference>
<evidence type="ECO:0000256" key="3">
    <source>
        <dbReference type="ARBA" id="ARBA00023163"/>
    </source>
</evidence>
<dbReference type="PANTHER" id="PTHR44688">
    <property type="entry name" value="DNA-BINDING TRANSCRIPTIONAL ACTIVATOR DEVR_DOSR"/>
    <property type="match status" value="1"/>
</dbReference>
<dbReference type="PANTHER" id="PTHR44688:SF16">
    <property type="entry name" value="DNA-BINDING TRANSCRIPTIONAL ACTIVATOR DEVR_DOSR"/>
    <property type="match status" value="1"/>
</dbReference>
<dbReference type="AlphaFoldDB" id="I0IAK5"/>
<dbReference type="GO" id="GO:0006355">
    <property type="term" value="P:regulation of DNA-templated transcription"/>
    <property type="evidence" value="ECO:0007669"/>
    <property type="project" value="InterPro"/>
</dbReference>
<dbReference type="InterPro" id="IPR036388">
    <property type="entry name" value="WH-like_DNA-bd_sf"/>
</dbReference>
<keyword evidence="6" id="KW-1185">Reference proteome</keyword>
<dbReference type="EMBL" id="AP012338">
    <property type="protein sequence ID" value="BAM02293.1"/>
    <property type="molecule type" value="Genomic_DNA"/>
</dbReference>
<dbReference type="GO" id="GO:0003677">
    <property type="term" value="F:DNA binding"/>
    <property type="evidence" value="ECO:0007669"/>
    <property type="project" value="UniProtKB-KW"/>
</dbReference>
<dbReference type="eggNOG" id="COG2197">
    <property type="taxonomic scope" value="Bacteria"/>
</dbReference>
<sequence>MRLQSLFESEPDLGVVHLDADDRIEAANAAARRIYLHEGRADEALEGQALRSLYPAPFAGEVDRFRGLLAREDRPLLIRGIWRGHGVYTSVHPAPGGGCVLLGRRGAVSGPEVAPSRHVRVDAEVLELGELSVLTPRELEVLALLGSGGTLKDAAADLRRSVKTVESHRDNIARKLGLSRRGELVRVVERSGLRPADVGRSRLILDRAGPRPGSLGASSQIR</sequence>
<dbReference type="PRINTS" id="PR00038">
    <property type="entry name" value="HTHLUXR"/>
</dbReference>
<evidence type="ECO:0000313" key="5">
    <source>
        <dbReference type="EMBL" id="BAM02293.1"/>
    </source>
</evidence>